<name>A0AB39QQS0_9ACTN</name>
<gene>
    <name evidence="1" type="ORF">AB5J52_23685</name>
</gene>
<proteinExistence type="predicted"/>
<protein>
    <recommendedName>
        <fullName evidence="2">PH domain-containing protein</fullName>
    </recommendedName>
</protein>
<dbReference type="EMBL" id="CP163441">
    <property type="protein sequence ID" value="XDQ45016.1"/>
    <property type="molecule type" value="Genomic_DNA"/>
</dbReference>
<reference evidence="1" key="1">
    <citation type="submission" date="2024-07" db="EMBL/GenBank/DDBJ databases">
        <authorList>
            <person name="Yu S.T."/>
        </authorList>
    </citation>
    <scope>NUCLEOTIDE SEQUENCE</scope>
    <source>
        <strain evidence="1">R39</strain>
    </source>
</reference>
<evidence type="ECO:0000313" key="1">
    <source>
        <dbReference type="EMBL" id="XDQ45016.1"/>
    </source>
</evidence>
<dbReference type="RefSeq" id="WP_369223780.1">
    <property type="nucleotide sequence ID" value="NZ_CP163441.1"/>
</dbReference>
<organism evidence="1">
    <name type="scientific">Streptomyces sp. R39</name>
    <dbReference type="NCBI Taxonomy" id="3238631"/>
    <lineage>
        <taxon>Bacteria</taxon>
        <taxon>Bacillati</taxon>
        <taxon>Actinomycetota</taxon>
        <taxon>Actinomycetes</taxon>
        <taxon>Kitasatosporales</taxon>
        <taxon>Streptomycetaceae</taxon>
        <taxon>Streptomyces</taxon>
    </lineage>
</organism>
<dbReference type="AlphaFoldDB" id="A0AB39QQS0"/>
<sequence length="72" mass="7598">MAAQREETQTAAEWQSTVAEALQATGFTGNVVQRTIDGIGTALRLDHRADFYTKLGGTTVAIKVLMVGSTAA</sequence>
<evidence type="ECO:0008006" key="2">
    <source>
        <dbReference type="Google" id="ProtNLM"/>
    </source>
</evidence>
<accession>A0AB39QQS0</accession>